<comment type="subcellular location">
    <subcellularLocation>
        <location evidence="7">Cytoplasm</location>
    </subcellularLocation>
</comment>
<evidence type="ECO:0000256" key="3">
    <source>
        <dbReference type="ARBA" id="ARBA00022741"/>
    </source>
</evidence>
<dbReference type="OrthoDB" id="9762036at2"/>
<evidence type="ECO:0000256" key="7">
    <source>
        <dbReference type="HAMAP-Rule" id="MF_00534"/>
    </source>
</evidence>
<evidence type="ECO:0000256" key="2">
    <source>
        <dbReference type="ARBA" id="ARBA00022598"/>
    </source>
</evidence>
<dbReference type="CDD" id="cd04323">
    <property type="entry name" value="AsnRS_cyto_like_N"/>
    <property type="match status" value="1"/>
</dbReference>
<evidence type="ECO:0000256" key="5">
    <source>
        <dbReference type="ARBA" id="ARBA00022917"/>
    </source>
</evidence>
<comment type="similarity">
    <text evidence="1 7">Belongs to the class-II aminoacyl-tRNA synthetase family.</text>
</comment>
<dbReference type="EC" id="6.1.1.22" evidence="7"/>
<dbReference type="RefSeq" id="WP_100713140.1">
    <property type="nucleotide sequence ID" value="NZ_NPDY01000003.1"/>
</dbReference>
<dbReference type="InterPro" id="IPR004522">
    <property type="entry name" value="Asn-tRNA-ligase"/>
</dbReference>
<dbReference type="Pfam" id="PF00152">
    <property type="entry name" value="tRNA-synt_2"/>
    <property type="match status" value="1"/>
</dbReference>
<dbReference type="PROSITE" id="PS50862">
    <property type="entry name" value="AA_TRNA_LIGASE_II"/>
    <property type="match status" value="1"/>
</dbReference>
<dbReference type="Gene3D" id="2.40.50.140">
    <property type="entry name" value="Nucleic acid-binding proteins"/>
    <property type="match status" value="1"/>
</dbReference>
<dbReference type="GO" id="GO:0003676">
    <property type="term" value="F:nucleic acid binding"/>
    <property type="evidence" value="ECO:0007669"/>
    <property type="project" value="InterPro"/>
</dbReference>
<dbReference type="InterPro" id="IPR002312">
    <property type="entry name" value="Asp/Asn-tRNA-synth_IIb"/>
</dbReference>
<dbReference type="GO" id="GO:0005524">
    <property type="term" value="F:ATP binding"/>
    <property type="evidence" value="ECO:0007669"/>
    <property type="project" value="UniProtKB-UniRule"/>
</dbReference>
<dbReference type="Proteomes" id="UP000231990">
    <property type="component" value="Unassembled WGS sequence"/>
</dbReference>
<keyword evidence="2 7" id="KW-0436">Ligase</keyword>
<dbReference type="NCBIfam" id="TIGR00457">
    <property type="entry name" value="asnS"/>
    <property type="match status" value="1"/>
</dbReference>
<protein>
    <recommendedName>
        <fullName evidence="7">Asparagine--tRNA ligase</fullName>
        <ecNumber evidence="7">6.1.1.22</ecNumber>
    </recommendedName>
    <alternativeName>
        <fullName evidence="7">Asparaginyl-tRNA synthetase</fullName>
        <shortName evidence="7">AsnRS</shortName>
    </alternativeName>
</protein>
<evidence type="ECO:0000259" key="8">
    <source>
        <dbReference type="PROSITE" id="PS50862"/>
    </source>
</evidence>
<dbReference type="InterPro" id="IPR006195">
    <property type="entry name" value="aa-tRNA-synth_II"/>
</dbReference>
<evidence type="ECO:0000256" key="4">
    <source>
        <dbReference type="ARBA" id="ARBA00022840"/>
    </source>
</evidence>
<dbReference type="GO" id="GO:0006421">
    <property type="term" value="P:asparaginyl-tRNA aminoacylation"/>
    <property type="evidence" value="ECO:0007669"/>
    <property type="project" value="UniProtKB-UniRule"/>
</dbReference>
<dbReference type="NCBIfam" id="NF003037">
    <property type="entry name" value="PRK03932.1"/>
    <property type="match status" value="1"/>
</dbReference>
<dbReference type="GO" id="GO:0005737">
    <property type="term" value="C:cytoplasm"/>
    <property type="evidence" value="ECO:0007669"/>
    <property type="project" value="UniProtKB-SubCell"/>
</dbReference>
<comment type="subunit">
    <text evidence="7">Homodimer.</text>
</comment>
<sequence length="435" mass="50063">MSEAKTITLNELSENVGKRVQVRGWVHGIRGSNARQFLSLRESGKIIQVLAEKELLSEESFQEIKHLKQETSIEILGTLAKNEKSPIGYELVLESYKIVGHSENYPITPKEHGIDFLLSQRHLWLRSSKQLSILRVRNELSFQIRKYFYENQFTLIDTPILTGSIGESAGTLFSTKYFDLGDAYLAQTGQLYLETAIFAHSKVYCFGPTFRAEKSKTRRHLTEFWMFEAEVAFADHNQNLILQEDFVKTVVKATVAACRNDLKVLERDPEPLLAYMDRPFARIDYNHALEFLQSKGEDIVWGDDINAEREQMLTTEHGGPVFIEKYPREAKAFYMKVNPENPKTVLNADLIAPDGVGEIIGGSEREESYQNIVQRLKEENLPLESYEWYLELRKYGSVPHSGFGLGLERLIAWICGLQHVRECIPFPRMMERLYP</sequence>
<dbReference type="CDD" id="cd00776">
    <property type="entry name" value="AsxRS_core"/>
    <property type="match status" value="1"/>
</dbReference>
<dbReference type="Proteomes" id="UP000231962">
    <property type="component" value="Unassembled WGS sequence"/>
</dbReference>
<evidence type="ECO:0000313" key="11">
    <source>
        <dbReference type="Proteomes" id="UP000231962"/>
    </source>
</evidence>
<dbReference type="AlphaFoldDB" id="A0A2M9ZQQ1"/>
<dbReference type="InterPro" id="IPR045864">
    <property type="entry name" value="aa-tRNA-synth_II/BPL/LPL"/>
</dbReference>
<dbReference type="Gene3D" id="3.30.930.10">
    <property type="entry name" value="Bira Bifunctional Protein, Domain 2"/>
    <property type="match status" value="1"/>
</dbReference>
<dbReference type="InterPro" id="IPR004364">
    <property type="entry name" value="Aa-tRNA-synt_II"/>
</dbReference>
<accession>A0A2M9ZQQ1</accession>
<dbReference type="Pfam" id="PF01336">
    <property type="entry name" value="tRNA_anti-codon"/>
    <property type="match status" value="1"/>
</dbReference>
<dbReference type="InterPro" id="IPR012340">
    <property type="entry name" value="NA-bd_OB-fold"/>
</dbReference>
<dbReference type="EMBL" id="NPDY01000003">
    <property type="protein sequence ID" value="PJZ70572.1"/>
    <property type="molecule type" value="Genomic_DNA"/>
</dbReference>
<dbReference type="SUPFAM" id="SSF50249">
    <property type="entry name" value="Nucleic acid-binding proteins"/>
    <property type="match status" value="1"/>
</dbReference>
<dbReference type="SUPFAM" id="SSF55681">
    <property type="entry name" value="Class II aaRS and biotin synthetases"/>
    <property type="match status" value="1"/>
</dbReference>
<evidence type="ECO:0000256" key="1">
    <source>
        <dbReference type="ARBA" id="ARBA00008226"/>
    </source>
</evidence>
<keyword evidence="3 7" id="KW-0547">Nucleotide-binding</keyword>
<keyword evidence="7" id="KW-0963">Cytoplasm</keyword>
<evidence type="ECO:0000313" key="9">
    <source>
        <dbReference type="EMBL" id="PJZ70572.1"/>
    </source>
</evidence>
<dbReference type="EMBL" id="NPDZ01000002">
    <property type="protein sequence ID" value="PJZ74408.1"/>
    <property type="molecule type" value="Genomic_DNA"/>
</dbReference>
<keyword evidence="11" id="KW-1185">Reference proteome</keyword>
<feature type="domain" description="Aminoacyl-transfer RNA synthetases class-II family profile" evidence="8">
    <location>
        <begin position="134"/>
        <end position="435"/>
    </location>
</feature>
<gene>
    <name evidence="7" type="primary">asnS</name>
    <name evidence="9" type="ORF">CH360_06190</name>
    <name evidence="10" type="ORF">CH373_05770</name>
</gene>
<dbReference type="PANTHER" id="PTHR22594:SF34">
    <property type="entry name" value="ASPARAGINE--TRNA LIGASE, MITOCHONDRIAL-RELATED"/>
    <property type="match status" value="1"/>
</dbReference>
<keyword evidence="6 7" id="KW-0030">Aminoacyl-tRNA synthetase</keyword>
<dbReference type="PRINTS" id="PR01042">
    <property type="entry name" value="TRNASYNTHASP"/>
</dbReference>
<reference evidence="11 12" key="1">
    <citation type="submission" date="2017-07" db="EMBL/GenBank/DDBJ databases">
        <title>Leptospira spp. isolated from tropical soils.</title>
        <authorList>
            <person name="Thibeaux R."/>
            <person name="Iraola G."/>
            <person name="Ferres I."/>
            <person name="Bierque E."/>
            <person name="Girault D."/>
            <person name="Soupe-Gilbert M.-E."/>
            <person name="Picardeau M."/>
            <person name="Goarant C."/>
        </authorList>
    </citation>
    <scope>NUCLEOTIDE SEQUENCE [LARGE SCALE GENOMIC DNA]</scope>
    <source>
        <strain evidence="10 12">FH1-B-B1</strain>
        <strain evidence="9 11">FH1-B-C1</strain>
    </source>
</reference>
<dbReference type="HAMAP" id="MF_00534">
    <property type="entry name" value="Asn_tRNA_synth"/>
    <property type="match status" value="1"/>
</dbReference>
<proteinExistence type="inferred from homology"/>
<evidence type="ECO:0000256" key="6">
    <source>
        <dbReference type="ARBA" id="ARBA00023146"/>
    </source>
</evidence>
<dbReference type="GO" id="GO:0004816">
    <property type="term" value="F:asparagine-tRNA ligase activity"/>
    <property type="evidence" value="ECO:0007669"/>
    <property type="project" value="UniProtKB-UniRule"/>
</dbReference>
<keyword evidence="5 7" id="KW-0648">Protein biosynthesis</keyword>
<keyword evidence="4 7" id="KW-0067">ATP-binding</keyword>
<organism evidence="10 12">
    <name type="scientific">Leptospira perolatii</name>
    <dbReference type="NCBI Taxonomy" id="2023191"/>
    <lineage>
        <taxon>Bacteria</taxon>
        <taxon>Pseudomonadati</taxon>
        <taxon>Spirochaetota</taxon>
        <taxon>Spirochaetia</taxon>
        <taxon>Leptospirales</taxon>
        <taxon>Leptospiraceae</taxon>
        <taxon>Leptospira</taxon>
    </lineage>
</organism>
<comment type="caution">
    <text evidence="10">The sequence shown here is derived from an EMBL/GenBank/DDBJ whole genome shotgun (WGS) entry which is preliminary data.</text>
</comment>
<evidence type="ECO:0000313" key="10">
    <source>
        <dbReference type="EMBL" id="PJZ74408.1"/>
    </source>
</evidence>
<name>A0A2M9ZQQ1_9LEPT</name>
<dbReference type="PANTHER" id="PTHR22594">
    <property type="entry name" value="ASPARTYL/LYSYL-TRNA SYNTHETASE"/>
    <property type="match status" value="1"/>
</dbReference>
<comment type="catalytic activity">
    <reaction evidence="7">
        <text>tRNA(Asn) + L-asparagine + ATP = L-asparaginyl-tRNA(Asn) + AMP + diphosphate + H(+)</text>
        <dbReference type="Rhea" id="RHEA:11180"/>
        <dbReference type="Rhea" id="RHEA-COMP:9659"/>
        <dbReference type="Rhea" id="RHEA-COMP:9674"/>
        <dbReference type="ChEBI" id="CHEBI:15378"/>
        <dbReference type="ChEBI" id="CHEBI:30616"/>
        <dbReference type="ChEBI" id="CHEBI:33019"/>
        <dbReference type="ChEBI" id="CHEBI:58048"/>
        <dbReference type="ChEBI" id="CHEBI:78442"/>
        <dbReference type="ChEBI" id="CHEBI:78515"/>
        <dbReference type="ChEBI" id="CHEBI:456215"/>
        <dbReference type="EC" id="6.1.1.22"/>
    </reaction>
</comment>
<dbReference type="InterPro" id="IPR004365">
    <property type="entry name" value="NA-bd_OB_tRNA"/>
</dbReference>
<evidence type="ECO:0000313" key="12">
    <source>
        <dbReference type="Proteomes" id="UP000231990"/>
    </source>
</evidence>